<dbReference type="EMBL" id="QRBF01000001">
    <property type="protein sequence ID" value="RDS86544.1"/>
    <property type="molecule type" value="Genomic_DNA"/>
</dbReference>
<dbReference type="AlphaFoldDB" id="A0A370XDN2"/>
<name>A0A370XDN2_9GAMM</name>
<accession>A0A370XDN2</accession>
<evidence type="ECO:0000313" key="2">
    <source>
        <dbReference type="Proteomes" id="UP000255334"/>
    </source>
</evidence>
<organism evidence="1 2">
    <name type="scientific">Dyella psychrodurans</name>
    <dbReference type="NCBI Taxonomy" id="1927960"/>
    <lineage>
        <taxon>Bacteria</taxon>
        <taxon>Pseudomonadati</taxon>
        <taxon>Pseudomonadota</taxon>
        <taxon>Gammaproteobacteria</taxon>
        <taxon>Lysobacterales</taxon>
        <taxon>Rhodanobacteraceae</taxon>
        <taxon>Dyella</taxon>
    </lineage>
</organism>
<dbReference type="OrthoDB" id="5955251at2"/>
<dbReference type="RefSeq" id="WP_115476813.1">
    <property type="nucleotide sequence ID" value="NZ_QRBF01000001.1"/>
</dbReference>
<proteinExistence type="predicted"/>
<evidence type="ECO:0000313" key="1">
    <source>
        <dbReference type="EMBL" id="RDS86544.1"/>
    </source>
</evidence>
<evidence type="ECO:0008006" key="3">
    <source>
        <dbReference type="Google" id="ProtNLM"/>
    </source>
</evidence>
<reference evidence="1 2" key="1">
    <citation type="submission" date="2018-07" db="EMBL/GenBank/DDBJ databases">
        <title>Dyella monticola sp. nov. and Dyella psychrodurans sp. nov. isolated from monsoon evergreen broad-leaved forest soil of Dinghu Mountain, China.</title>
        <authorList>
            <person name="Gao Z."/>
            <person name="Qiu L."/>
        </authorList>
    </citation>
    <scope>NUCLEOTIDE SEQUENCE [LARGE SCALE GENOMIC DNA]</scope>
    <source>
        <strain evidence="1 2">4MSK11</strain>
    </source>
</reference>
<dbReference type="Proteomes" id="UP000255334">
    <property type="component" value="Unassembled WGS sequence"/>
</dbReference>
<keyword evidence="2" id="KW-1185">Reference proteome</keyword>
<sequence length="143" mass="15439">MTSAPAIGFEYRYSRWAQRLLIAAAALTLLAVVLSGLPGLLQIGVSLGVVAACANTLRRLHLPVVAVGWSGQGGWSLHGLDGTDEPATLLSHKIVRTSVLLRMASRRHGKLTLWLMPDNSDADIRRRLRMRLAVLPADQGEAP</sequence>
<gene>
    <name evidence="1" type="ORF">DWU99_04730</name>
</gene>
<protein>
    <recommendedName>
        <fullName evidence="3">Toxin CptA</fullName>
    </recommendedName>
</protein>
<comment type="caution">
    <text evidence="1">The sequence shown here is derived from an EMBL/GenBank/DDBJ whole genome shotgun (WGS) entry which is preliminary data.</text>
</comment>